<evidence type="ECO:0000256" key="7">
    <source>
        <dbReference type="ARBA" id="ARBA00022692"/>
    </source>
</evidence>
<evidence type="ECO:0000256" key="6">
    <source>
        <dbReference type="ARBA" id="ARBA00022679"/>
    </source>
</evidence>
<evidence type="ECO:0000256" key="3">
    <source>
        <dbReference type="ARBA" id="ARBA00012438"/>
    </source>
</evidence>
<evidence type="ECO:0000256" key="10">
    <source>
        <dbReference type="ARBA" id="ARBA00022840"/>
    </source>
</evidence>
<dbReference type="InterPro" id="IPR003661">
    <property type="entry name" value="HisK_dim/P_dom"/>
</dbReference>
<dbReference type="InterPro" id="IPR003594">
    <property type="entry name" value="HATPase_dom"/>
</dbReference>
<proteinExistence type="predicted"/>
<dbReference type="PANTHER" id="PTHR45528">
    <property type="entry name" value="SENSOR HISTIDINE KINASE CPXA"/>
    <property type="match status" value="1"/>
</dbReference>
<evidence type="ECO:0000256" key="13">
    <source>
        <dbReference type="ARBA" id="ARBA00023136"/>
    </source>
</evidence>
<evidence type="ECO:0000259" key="15">
    <source>
        <dbReference type="PROSITE" id="PS50109"/>
    </source>
</evidence>
<dbReference type="InterPro" id="IPR036097">
    <property type="entry name" value="HisK_dim/P_sf"/>
</dbReference>
<dbReference type="SUPFAM" id="SSF47384">
    <property type="entry name" value="Homodimeric domain of signal transducing histidine kinase"/>
    <property type="match status" value="1"/>
</dbReference>
<keyword evidence="13 14" id="KW-0472">Membrane</keyword>
<evidence type="ECO:0000256" key="5">
    <source>
        <dbReference type="ARBA" id="ARBA00022553"/>
    </source>
</evidence>
<dbReference type="GO" id="GO:0005524">
    <property type="term" value="F:ATP binding"/>
    <property type="evidence" value="ECO:0007669"/>
    <property type="project" value="UniProtKB-KW"/>
</dbReference>
<evidence type="ECO:0000313" key="16">
    <source>
        <dbReference type="EMBL" id="CUO56071.1"/>
    </source>
</evidence>
<gene>
    <name evidence="16" type="primary">baeS_2</name>
    <name evidence="16" type="ORF">ERS852491_02578</name>
</gene>
<feature type="transmembrane region" description="Helical" evidence="14">
    <location>
        <begin position="123"/>
        <end position="145"/>
    </location>
</feature>
<keyword evidence="9 16" id="KW-0418">Kinase</keyword>
<dbReference type="Gene3D" id="1.10.287.130">
    <property type="match status" value="1"/>
</dbReference>
<dbReference type="InterPro" id="IPR036890">
    <property type="entry name" value="HATPase_C_sf"/>
</dbReference>
<name>A0A174G258_9FIRM</name>
<feature type="transmembrane region" description="Helical" evidence="14">
    <location>
        <begin position="7"/>
        <end position="27"/>
    </location>
</feature>
<keyword evidence="12" id="KW-0902">Two-component regulatory system</keyword>
<dbReference type="SUPFAM" id="SSF55874">
    <property type="entry name" value="ATPase domain of HSP90 chaperone/DNA topoisomerase II/histidine kinase"/>
    <property type="match status" value="1"/>
</dbReference>
<organism evidence="16 17">
    <name type="scientific">Faecalicatena contorta</name>
    <dbReference type="NCBI Taxonomy" id="39482"/>
    <lineage>
        <taxon>Bacteria</taxon>
        <taxon>Bacillati</taxon>
        <taxon>Bacillota</taxon>
        <taxon>Clostridia</taxon>
        <taxon>Lachnospirales</taxon>
        <taxon>Lachnospiraceae</taxon>
        <taxon>Faecalicatena</taxon>
    </lineage>
</organism>
<keyword evidence="7 14" id="KW-0812">Transmembrane</keyword>
<dbReference type="RefSeq" id="WP_055153432.1">
    <property type="nucleotide sequence ID" value="NZ_CYZU01000023.1"/>
</dbReference>
<evidence type="ECO:0000256" key="12">
    <source>
        <dbReference type="ARBA" id="ARBA00023012"/>
    </source>
</evidence>
<feature type="domain" description="Histidine kinase" evidence="15">
    <location>
        <begin position="214"/>
        <end position="424"/>
    </location>
</feature>
<dbReference type="GO" id="GO:0000155">
    <property type="term" value="F:phosphorelay sensor kinase activity"/>
    <property type="evidence" value="ECO:0007669"/>
    <property type="project" value="InterPro"/>
</dbReference>
<dbReference type="Pfam" id="PF00512">
    <property type="entry name" value="HisKA"/>
    <property type="match status" value="1"/>
</dbReference>
<dbReference type="Pfam" id="PF02518">
    <property type="entry name" value="HATPase_c"/>
    <property type="match status" value="1"/>
</dbReference>
<evidence type="ECO:0000256" key="14">
    <source>
        <dbReference type="SAM" id="Phobius"/>
    </source>
</evidence>
<evidence type="ECO:0000256" key="4">
    <source>
        <dbReference type="ARBA" id="ARBA00022475"/>
    </source>
</evidence>
<dbReference type="PANTHER" id="PTHR45528:SF1">
    <property type="entry name" value="SENSOR HISTIDINE KINASE CPXA"/>
    <property type="match status" value="1"/>
</dbReference>
<keyword evidence="11 14" id="KW-1133">Transmembrane helix</keyword>
<evidence type="ECO:0000256" key="11">
    <source>
        <dbReference type="ARBA" id="ARBA00022989"/>
    </source>
</evidence>
<dbReference type="GO" id="GO:0005886">
    <property type="term" value="C:plasma membrane"/>
    <property type="evidence" value="ECO:0007669"/>
    <property type="project" value="UniProtKB-SubCell"/>
</dbReference>
<accession>A0A174G258</accession>
<reference evidence="16 17" key="1">
    <citation type="submission" date="2015-09" db="EMBL/GenBank/DDBJ databases">
        <authorList>
            <consortium name="Pathogen Informatics"/>
        </authorList>
    </citation>
    <scope>NUCLEOTIDE SEQUENCE [LARGE SCALE GENOMIC DNA]</scope>
    <source>
        <strain evidence="16 17">2789STDY5834876</strain>
    </source>
</reference>
<evidence type="ECO:0000256" key="8">
    <source>
        <dbReference type="ARBA" id="ARBA00022741"/>
    </source>
</evidence>
<evidence type="ECO:0000256" key="9">
    <source>
        <dbReference type="ARBA" id="ARBA00022777"/>
    </source>
</evidence>
<dbReference type="PRINTS" id="PR00344">
    <property type="entry name" value="BCTRLSENSOR"/>
</dbReference>
<dbReference type="EMBL" id="CYZU01000023">
    <property type="protein sequence ID" value="CUO56071.1"/>
    <property type="molecule type" value="Genomic_DNA"/>
</dbReference>
<dbReference type="STRING" id="39482.ERS852491_02578"/>
<dbReference type="EC" id="2.7.13.3" evidence="3"/>
<protein>
    <recommendedName>
        <fullName evidence="3">histidine kinase</fullName>
        <ecNumber evidence="3">2.7.13.3</ecNumber>
    </recommendedName>
</protein>
<keyword evidence="4" id="KW-1003">Cell membrane</keyword>
<evidence type="ECO:0000256" key="2">
    <source>
        <dbReference type="ARBA" id="ARBA00004651"/>
    </source>
</evidence>
<dbReference type="CDD" id="cd00082">
    <property type="entry name" value="HisKA"/>
    <property type="match status" value="1"/>
</dbReference>
<dbReference type="Proteomes" id="UP000095544">
    <property type="component" value="Unassembled WGS sequence"/>
</dbReference>
<evidence type="ECO:0000256" key="1">
    <source>
        <dbReference type="ARBA" id="ARBA00000085"/>
    </source>
</evidence>
<sequence>MKKFNRLIGLSVLLYMLAALWTAGISYKDAADREKEYKVEINRIYNSLSEGEPLDKLDLHSYKYVRGVTFLSLASLDSEDITSEFYRGDDAGETEIRPLYTADSLTGFLRFDYDRPGFDQRRILLWTQLFLGIMELGILVILFYLKYQLIRPFQRMSSLTYELAQGHFKGAVNEEKSRFFGHFMWGISQLKDKLDVTKKRELELQREKKLLLLSLSHDIKTPLNTIRLCGKALEEDLYQTEGQKKHAVWQIGEKAEEIERYVEEIMKNTREDILDISVNNGEFYLEELLTRVLATYREKCSIRMLELHVGNYENRLLKGDLERSLEVFENIFENAFKYGDGKKIEITFYEEDYCQLIRIFNTGIPVTDNEFNHIFESFYRAQNSEGRLGSGLGLYICREIMRKMGGEIFAEKQQDGMAFVLVFS</sequence>
<keyword evidence="10" id="KW-0067">ATP-binding</keyword>
<dbReference type="InterPro" id="IPR004358">
    <property type="entry name" value="Sig_transdc_His_kin-like_C"/>
</dbReference>
<comment type="catalytic activity">
    <reaction evidence="1">
        <text>ATP + protein L-histidine = ADP + protein N-phospho-L-histidine.</text>
        <dbReference type="EC" id="2.7.13.3"/>
    </reaction>
</comment>
<dbReference type="Gene3D" id="3.30.565.10">
    <property type="entry name" value="Histidine kinase-like ATPase, C-terminal domain"/>
    <property type="match status" value="1"/>
</dbReference>
<dbReference type="InterPro" id="IPR050398">
    <property type="entry name" value="HssS/ArlS-like"/>
</dbReference>
<dbReference type="SMART" id="SM00388">
    <property type="entry name" value="HisKA"/>
    <property type="match status" value="1"/>
</dbReference>
<evidence type="ECO:0000313" key="17">
    <source>
        <dbReference type="Proteomes" id="UP000095544"/>
    </source>
</evidence>
<dbReference type="InterPro" id="IPR005467">
    <property type="entry name" value="His_kinase_dom"/>
</dbReference>
<keyword evidence="5" id="KW-0597">Phosphoprotein</keyword>
<keyword evidence="8" id="KW-0547">Nucleotide-binding</keyword>
<dbReference type="CDD" id="cd00075">
    <property type="entry name" value="HATPase"/>
    <property type="match status" value="1"/>
</dbReference>
<keyword evidence="6 16" id="KW-0808">Transferase</keyword>
<dbReference type="SMART" id="SM00387">
    <property type="entry name" value="HATPase_c"/>
    <property type="match status" value="1"/>
</dbReference>
<dbReference type="PROSITE" id="PS50109">
    <property type="entry name" value="HIS_KIN"/>
    <property type="match status" value="1"/>
</dbReference>
<dbReference type="AlphaFoldDB" id="A0A174G258"/>
<dbReference type="OrthoDB" id="9780718at2"/>
<comment type="subcellular location">
    <subcellularLocation>
        <location evidence="2">Cell membrane</location>
        <topology evidence="2">Multi-pass membrane protein</topology>
    </subcellularLocation>
</comment>